<evidence type="ECO:0000313" key="2">
    <source>
        <dbReference type="EMBL" id="GER25581.1"/>
    </source>
</evidence>
<proteinExistence type="predicted"/>
<keyword evidence="3" id="KW-1185">Reference proteome</keyword>
<gene>
    <name evidence="2" type="ORF">STAS_01171</name>
</gene>
<name>A0A5A7NZ81_STRAF</name>
<evidence type="ECO:0000256" key="1">
    <source>
        <dbReference type="SAM" id="MobiDB-lite"/>
    </source>
</evidence>
<accession>A0A5A7NZ81</accession>
<comment type="caution">
    <text evidence="2">The sequence shown here is derived from an EMBL/GenBank/DDBJ whole genome shotgun (WGS) entry which is preliminary data.</text>
</comment>
<feature type="region of interest" description="Disordered" evidence="1">
    <location>
        <begin position="27"/>
        <end position="135"/>
    </location>
</feature>
<reference evidence="3" key="1">
    <citation type="journal article" date="2019" name="Curr. Biol.">
        <title>Genome Sequence of Striga asiatica Provides Insight into the Evolution of Plant Parasitism.</title>
        <authorList>
            <person name="Yoshida S."/>
            <person name="Kim S."/>
            <person name="Wafula E.K."/>
            <person name="Tanskanen J."/>
            <person name="Kim Y.M."/>
            <person name="Honaas L."/>
            <person name="Yang Z."/>
            <person name="Spallek T."/>
            <person name="Conn C.E."/>
            <person name="Ichihashi Y."/>
            <person name="Cheong K."/>
            <person name="Cui S."/>
            <person name="Der J.P."/>
            <person name="Gundlach H."/>
            <person name="Jiao Y."/>
            <person name="Hori C."/>
            <person name="Ishida J.K."/>
            <person name="Kasahara H."/>
            <person name="Kiba T."/>
            <person name="Kim M.S."/>
            <person name="Koo N."/>
            <person name="Laohavisit A."/>
            <person name="Lee Y.H."/>
            <person name="Lumba S."/>
            <person name="McCourt P."/>
            <person name="Mortimer J.C."/>
            <person name="Mutuku J.M."/>
            <person name="Nomura T."/>
            <person name="Sasaki-Sekimoto Y."/>
            <person name="Seto Y."/>
            <person name="Wang Y."/>
            <person name="Wakatake T."/>
            <person name="Sakakibara H."/>
            <person name="Demura T."/>
            <person name="Yamaguchi S."/>
            <person name="Yoneyama K."/>
            <person name="Manabe R.I."/>
            <person name="Nelson D.C."/>
            <person name="Schulman A.H."/>
            <person name="Timko M.P."/>
            <person name="dePamphilis C.W."/>
            <person name="Choi D."/>
            <person name="Shirasu K."/>
        </authorList>
    </citation>
    <scope>NUCLEOTIDE SEQUENCE [LARGE SCALE GENOMIC DNA]</scope>
    <source>
        <strain evidence="3">cv. UVA1</strain>
    </source>
</reference>
<organism evidence="2 3">
    <name type="scientific">Striga asiatica</name>
    <name type="common">Asiatic witchweed</name>
    <name type="synonym">Buchnera asiatica</name>
    <dbReference type="NCBI Taxonomy" id="4170"/>
    <lineage>
        <taxon>Eukaryota</taxon>
        <taxon>Viridiplantae</taxon>
        <taxon>Streptophyta</taxon>
        <taxon>Embryophyta</taxon>
        <taxon>Tracheophyta</taxon>
        <taxon>Spermatophyta</taxon>
        <taxon>Magnoliopsida</taxon>
        <taxon>eudicotyledons</taxon>
        <taxon>Gunneridae</taxon>
        <taxon>Pentapetalae</taxon>
        <taxon>asterids</taxon>
        <taxon>lamiids</taxon>
        <taxon>Lamiales</taxon>
        <taxon>Orobanchaceae</taxon>
        <taxon>Buchnereae</taxon>
        <taxon>Striga</taxon>
    </lineage>
</organism>
<feature type="compositionally biased region" description="Polar residues" evidence="1">
    <location>
        <begin position="62"/>
        <end position="135"/>
    </location>
</feature>
<evidence type="ECO:0000313" key="3">
    <source>
        <dbReference type="Proteomes" id="UP000325081"/>
    </source>
</evidence>
<sequence length="135" mass="14787">MVLGLVQNSRTKFIPNSRQSLIDHMTKTGSLARDKNRQSEKTNMGVDKVNKGLPLTDGLSIGTETANPTFGGNLPNVQTPQTQQKESTFMPSIQSPQTQQKKMTLEGTQQNESTPEPPSHQGNQHSQSQEDIIGT</sequence>
<dbReference type="EMBL" id="BKCP01000336">
    <property type="protein sequence ID" value="GER25581.1"/>
    <property type="molecule type" value="Genomic_DNA"/>
</dbReference>
<protein>
    <submittedName>
        <fullName evidence="2">Cytochrome c oxidase</fullName>
    </submittedName>
</protein>
<dbReference type="Proteomes" id="UP000325081">
    <property type="component" value="Unassembled WGS sequence"/>
</dbReference>
<dbReference type="AlphaFoldDB" id="A0A5A7NZ81"/>